<organism evidence="12 13">
    <name type="scientific">Enterococcus ratti</name>
    <dbReference type="NCBI Taxonomy" id="150033"/>
    <lineage>
        <taxon>Bacteria</taxon>
        <taxon>Bacillati</taxon>
        <taxon>Bacillota</taxon>
        <taxon>Bacilli</taxon>
        <taxon>Lactobacillales</taxon>
        <taxon>Enterococcaceae</taxon>
        <taxon>Enterococcus</taxon>
    </lineage>
</organism>
<dbReference type="Gene3D" id="3.20.20.70">
    <property type="entry name" value="Aldolase class I"/>
    <property type="match status" value="1"/>
</dbReference>
<dbReference type="CDD" id="cd04737">
    <property type="entry name" value="LOX_like_FMN"/>
    <property type="match status" value="1"/>
</dbReference>
<evidence type="ECO:0000313" key="13">
    <source>
        <dbReference type="Proteomes" id="UP000182152"/>
    </source>
</evidence>
<dbReference type="PROSITE" id="PS00557">
    <property type="entry name" value="FMN_HYDROXY_ACID_DH_1"/>
    <property type="match status" value="1"/>
</dbReference>
<dbReference type="InterPro" id="IPR013785">
    <property type="entry name" value="Aldolase_TIM"/>
</dbReference>
<feature type="binding site" evidence="10">
    <location>
        <position position="179"/>
    </location>
    <ligand>
        <name>glyoxylate</name>
        <dbReference type="ChEBI" id="CHEBI:36655"/>
    </ligand>
</feature>
<keyword evidence="4 10" id="KW-0288">FMN</keyword>
<dbReference type="InterPro" id="IPR008259">
    <property type="entry name" value="FMN_hydac_DH_AS"/>
</dbReference>
<feature type="binding site" evidence="10">
    <location>
        <position position="264"/>
    </location>
    <ligand>
        <name>glyoxylate</name>
        <dbReference type="ChEBI" id="CHEBI:36655"/>
    </ligand>
</feature>
<dbReference type="GO" id="GO:0016491">
    <property type="term" value="F:oxidoreductase activity"/>
    <property type="evidence" value="ECO:0007669"/>
    <property type="project" value="UniProtKB-KW"/>
</dbReference>
<dbReference type="PROSITE" id="PS51349">
    <property type="entry name" value="FMN_HYDROXY_ACID_DH_2"/>
    <property type="match status" value="1"/>
</dbReference>
<comment type="cofactor">
    <cofactor evidence="1">
        <name>FMN</name>
        <dbReference type="ChEBI" id="CHEBI:58210"/>
    </cofactor>
</comment>
<evidence type="ECO:0000256" key="9">
    <source>
        <dbReference type="PIRSR" id="PIRSR000138-1"/>
    </source>
</evidence>
<name>A0A1L8WQ28_9ENTE</name>
<evidence type="ECO:0000256" key="7">
    <source>
        <dbReference type="ARBA" id="ARBA00029513"/>
    </source>
</evidence>
<evidence type="ECO:0000313" key="12">
    <source>
        <dbReference type="EMBL" id="OJG83128.1"/>
    </source>
</evidence>
<feature type="active site" description="Proton acceptor" evidence="9">
    <location>
        <position position="261"/>
    </location>
</feature>
<reference evidence="12 13" key="1">
    <citation type="submission" date="2014-12" db="EMBL/GenBank/DDBJ databases">
        <title>Draft genome sequences of 29 type strains of Enterococci.</title>
        <authorList>
            <person name="Zhong Z."/>
            <person name="Sun Z."/>
            <person name="Liu W."/>
            <person name="Zhang W."/>
            <person name="Zhang H."/>
        </authorList>
    </citation>
    <scope>NUCLEOTIDE SEQUENCE [LARGE SCALE GENOMIC DNA]</scope>
    <source>
        <strain evidence="12 13">DSM 15687</strain>
    </source>
</reference>
<feature type="domain" description="FMN hydroxy acid dehydrogenase" evidence="11">
    <location>
        <begin position="11"/>
        <end position="366"/>
    </location>
</feature>
<dbReference type="SUPFAM" id="SSF51395">
    <property type="entry name" value="FMN-linked oxidoreductases"/>
    <property type="match status" value="1"/>
</dbReference>
<evidence type="ECO:0000256" key="3">
    <source>
        <dbReference type="ARBA" id="ARBA00022630"/>
    </source>
</evidence>
<feature type="binding site" evidence="10">
    <location>
        <begin position="90"/>
        <end position="92"/>
    </location>
    <ligand>
        <name>FMN</name>
        <dbReference type="ChEBI" id="CHEBI:58210"/>
    </ligand>
</feature>
<dbReference type="Pfam" id="PF01070">
    <property type="entry name" value="FMN_dh"/>
    <property type="match status" value="1"/>
</dbReference>
<evidence type="ECO:0000256" key="8">
    <source>
        <dbReference type="ARBA" id="ARBA00048754"/>
    </source>
</evidence>
<proteinExistence type="inferred from homology"/>
<keyword evidence="13" id="KW-1185">Reference proteome</keyword>
<evidence type="ECO:0000256" key="5">
    <source>
        <dbReference type="ARBA" id="ARBA00023002"/>
    </source>
</evidence>
<dbReference type="Proteomes" id="UP000182152">
    <property type="component" value="Unassembled WGS sequence"/>
</dbReference>
<comment type="caution">
    <text evidence="12">The sequence shown here is derived from an EMBL/GenBank/DDBJ whole genome shotgun (WGS) entry which is preliminary data.</text>
</comment>
<evidence type="ECO:0000259" key="11">
    <source>
        <dbReference type="PROSITE" id="PS51349"/>
    </source>
</evidence>
<dbReference type="RefSeq" id="WP_071854892.1">
    <property type="nucleotide sequence ID" value="NZ_JXLB01000005.1"/>
</dbReference>
<evidence type="ECO:0000256" key="4">
    <source>
        <dbReference type="ARBA" id="ARBA00022643"/>
    </source>
</evidence>
<comment type="catalytic activity">
    <reaction evidence="8">
        <text>(S)-lactate + O2 = pyruvate + H2O2</text>
        <dbReference type="Rhea" id="RHEA:55868"/>
        <dbReference type="ChEBI" id="CHEBI:15361"/>
        <dbReference type="ChEBI" id="CHEBI:15379"/>
        <dbReference type="ChEBI" id="CHEBI:16240"/>
        <dbReference type="ChEBI" id="CHEBI:16651"/>
    </reaction>
    <physiologicalReaction direction="left-to-right" evidence="8">
        <dbReference type="Rhea" id="RHEA:55869"/>
    </physiologicalReaction>
</comment>
<feature type="binding site" evidence="10">
    <location>
        <position position="261"/>
    </location>
    <ligand>
        <name>glyoxylate</name>
        <dbReference type="ChEBI" id="CHEBI:36655"/>
    </ligand>
</feature>
<dbReference type="GO" id="GO:0010181">
    <property type="term" value="F:FMN binding"/>
    <property type="evidence" value="ECO:0007669"/>
    <property type="project" value="InterPro"/>
</dbReference>
<sequence length="368" mass="40137">MEKVYQAGTKEGTIDFINMEDLELAATQVIPSGGYGYISSGAGDLFTFRENQKAFNHRLIVPHVLKNVEFPDTTTYFSNETLTAPIIMAPVAAHGLAHEQGEKASAKGVADFGTIYTASSYASCTLEEIRKAGGQEAPQWFQFYMSKDDGINLDILEMAKRNGAKAVVLTADATVGRNREADRRNGFTFPLPMPIVQAYQPGVGQTMDAVYRSSKQKLSPKDIEFITTHSELPVYVKGVQSQEDVYRSLDAGAQGIWVSNHGGRQLDGGPASFDSLQYVAEAVDKRVPIVFDSGVRRGQHVFKAIASGADLVAIGRPAIYGLSLGGSTGIKQVFDFFKNELEMVMQLAGTPTVEEIKKTVLRENQFIC</sequence>
<evidence type="ECO:0000256" key="6">
    <source>
        <dbReference type="ARBA" id="ARBA00024042"/>
    </source>
</evidence>
<feature type="binding site" evidence="10">
    <location>
        <position position="144"/>
    </location>
    <ligand>
        <name>glyoxylate</name>
        <dbReference type="ChEBI" id="CHEBI:36655"/>
    </ligand>
</feature>
<keyword evidence="3 10" id="KW-0285">Flavoprotein</keyword>
<dbReference type="OrthoDB" id="9770452at2"/>
<feature type="binding site" evidence="10">
    <location>
        <position position="237"/>
    </location>
    <ligand>
        <name>FMN</name>
        <dbReference type="ChEBI" id="CHEBI:58210"/>
    </ligand>
</feature>
<keyword evidence="5" id="KW-0560">Oxidoreductase</keyword>
<evidence type="ECO:0000256" key="1">
    <source>
        <dbReference type="ARBA" id="ARBA00001917"/>
    </source>
</evidence>
<dbReference type="InterPro" id="IPR037396">
    <property type="entry name" value="FMN_HAD"/>
</dbReference>
<dbReference type="PIRSF" id="PIRSF000138">
    <property type="entry name" value="Al-hdrx_acd_dh"/>
    <property type="match status" value="1"/>
</dbReference>
<comment type="subunit">
    <text evidence="2">Homotetramer.</text>
</comment>
<dbReference type="InterPro" id="IPR012133">
    <property type="entry name" value="Alpha-hydoxy_acid_DH_FMN"/>
</dbReference>
<feature type="binding site" evidence="10">
    <location>
        <begin position="315"/>
        <end position="316"/>
    </location>
    <ligand>
        <name>FMN</name>
        <dbReference type="ChEBI" id="CHEBI:58210"/>
    </ligand>
</feature>
<feature type="binding site" evidence="10">
    <location>
        <position position="259"/>
    </location>
    <ligand>
        <name>FMN</name>
        <dbReference type="ChEBI" id="CHEBI:58210"/>
    </ligand>
</feature>
<feature type="binding site" evidence="10">
    <location>
        <position position="170"/>
    </location>
    <ligand>
        <name>FMN</name>
        <dbReference type="ChEBI" id="CHEBI:58210"/>
    </ligand>
</feature>
<feature type="binding site" evidence="10">
    <location>
        <position position="37"/>
    </location>
    <ligand>
        <name>glyoxylate</name>
        <dbReference type="ChEBI" id="CHEBI:36655"/>
    </ligand>
</feature>
<evidence type="ECO:0000256" key="2">
    <source>
        <dbReference type="ARBA" id="ARBA00011881"/>
    </source>
</evidence>
<dbReference type="EMBL" id="JXLB01000005">
    <property type="protein sequence ID" value="OJG83128.1"/>
    <property type="molecule type" value="Genomic_DNA"/>
</dbReference>
<dbReference type="PANTHER" id="PTHR10578">
    <property type="entry name" value="S -2-HYDROXY-ACID OXIDASE-RELATED"/>
    <property type="match status" value="1"/>
</dbReference>
<dbReference type="InterPro" id="IPR000262">
    <property type="entry name" value="FMN-dep_DH"/>
</dbReference>
<dbReference type="PANTHER" id="PTHR10578:SF107">
    <property type="entry name" value="2-HYDROXYACID OXIDASE 1"/>
    <property type="match status" value="1"/>
</dbReference>
<evidence type="ECO:0000256" key="10">
    <source>
        <dbReference type="PIRSR" id="PIRSR000138-2"/>
    </source>
</evidence>
<dbReference type="STRING" id="150033.RV14_GL001823"/>
<feature type="binding site" evidence="10">
    <location>
        <position position="119"/>
    </location>
    <ligand>
        <name>FMN</name>
        <dbReference type="ChEBI" id="CHEBI:58210"/>
    </ligand>
</feature>
<accession>A0A1L8WQ28</accession>
<dbReference type="AlphaFoldDB" id="A0A1L8WQ28"/>
<feature type="binding site" evidence="10">
    <location>
        <position position="142"/>
    </location>
    <ligand>
        <name>FMN</name>
        <dbReference type="ChEBI" id="CHEBI:58210"/>
    </ligand>
</feature>
<protein>
    <recommendedName>
        <fullName evidence="7">L-lactate oxidase</fullName>
    </recommendedName>
</protein>
<gene>
    <name evidence="12" type="ORF">RV14_GL001823</name>
</gene>
<comment type="similarity">
    <text evidence="6">Belongs to the FMN-dependent alpha-hydroxy acid dehydrogenase family.</text>
</comment>
<feature type="binding site" evidence="10">
    <location>
        <begin position="292"/>
        <end position="296"/>
    </location>
    <ligand>
        <name>FMN</name>
        <dbReference type="ChEBI" id="CHEBI:58210"/>
    </ligand>
</feature>